<keyword evidence="1" id="KW-0812">Transmembrane</keyword>
<name>A0A1Y0YDV6_BACLI</name>
<proteinExistence type="predicted"/>
<gene>
    <name evidence="3" type="ORF">CHCC16736_3501</name>
    <name evidence="2" type="ORF">I6G80_20435</name>
</gene>
<protein>
    <submittedName>
        <fullName evidence="3">Uncharacterized protein</fullName>
    </submittedName>
</protein>
<evidence type="ECO:0000313" key="4">
    <source>
        <dbReference type="Proteomes" id="UP000435910"/>
    </source>
</evidence>
<reference evidence="2 5" key="2">
    <citation type="submission" date="2020-12" db="EMBL/GenBank/DDBJ databases">
        <title>FDA dAtabase for Regulatory Grade micrObial Sequences (FDA-ARGOS): Supporting development and validation of Infectious Disease Dx tests.</title>
        <authorList>
            <person name="Nelson B."/>
            <person name="Plummer A."/>
            <person name="Tallon L."/>
            <person name="Sadzewicz L."/>
            <person name="Zhao X."/>
            <person name="Boylan J."/>
            <person name="Ott S."/>
            <person name="Bowen H."/>
            <person name="Vavikolanu K."/>
            <person name="Mehta A."/>
            <person name="Aluvathingal J."/>
            <person name="Nadendla S."/>
            <person name="Myers T."/>
            <person name="Yan Y."/>
            <person name="Sichtig H."/>
        </authorList>
    </citation>
    <scope>NUCLEOTIDE SEQUENCE [LARGE SCALE GENOMIC DNA]</scope>
    <source>
        <strain evidence="2 5">FDAARGOS_923</strain>
    </source>
</reference>
<dbReference type="EMBL" id="NILC01000021">
    <property type="protein sequence ID" value="TWL28899.1"/>
    <property type="molecule type" value="Genomic_DNA"/>
</dbReference>
<dbReference type="OMA" id="QFISHAK"/>
<dbReference type="RefSeq" id="WP_009328774.1">
    <property type="nucleotide sequence ID" value="NZ_BOQU01000001.1"/>
</dbReference>
<feature type="transmembrane region" description="Helical" evidence="1">
    <location>
        <begin position="68"/>
        <end position="87"/>
    </location>
</feature>
<accession>A0A1Y0YDV6</accession>
<reference evidence="3 4" key="1">
    <citation type="submission" date="2019-06" db="EMBL/GenBank/DDBJ databases">
        <title>Genome sequence analysis of &gt;100 Bacillus licheniformis strains suggests intrinsic resistance to this species.</title>
        <authorList>
            <person name="Wels M."/>
            <person name="Siezen R.J."/>
            <person name="Johansen E."/>
            <person name="Stuer-Lauridsen B."/>
            <person name="Bjerre K."/>
            <person name="Nielsen B.K.K."/>
        </authorList>
    </citation>
    <scope>NUCLEOTIDE SEQUENCE [LARGE SCALE GENOMIC DNA]</scope>
    <source>
        <strain evidence="3 4">BAC-16736</strain>
    </source>
</reference>
<evidence type="ECO:0000256" key="1">
    <source>
        <dbReference type="SAM" id="Phobius"/>
    </source>
</evidence>
<dbReference type="Proteomes" id="UP000435910">
    <property type="component" value="Unassembled WGS sequence"/>
</dbReference>
<dbReference type="AlphaFoldDB" id="A0A1Y0YDV6"/>
<evidence type="ECO:0000313" key="3">
    <source>
        <dbReference type="EMBL" id="TWL28899.1"/>
    </source>
</evidence>
<dbReference type="EMBL" id="CP065647">
    <property type="protein sequence ID" value="QPR72154.1"/>
    <property type="molecule type" value="Genomic_DNA"/>
</dbReference>
<keyword evidence="1" id="KW-0472">Membrane</keyword>
<feature type="transmembrane region" description="Helical" evidence="1">
    <location>
        <begin position="44"/>
        <end position="62"/>
    </location>
</feature>
<keyword evidence="1" id="KW-1133">Transmembrane helix</keyword>
<dbReference type="GeneID" id="92862123"/>
<dbReference type="Proteomes" id="UP000595038">
    <property type="component" value="Chromosome"/>
</dbReference>
<organism evidence="3 4">
    <name type="scientific">Bacillus licheniformis</name>
    <dbReference type="NCBI Taxonomy" id="1402"/>
    <lineage>
        <taxon>Bacteria</taxon>
        <taxon>Bacillati</taxon>
        <taxon>Bacillota</taxon>
        <taxon>Bacilli</taxon>
        <taxon>Bacillales</taxon>
        <taxon>Bacillaceae</taxon>
        <taxon>Bacillus</taxon>
    </lineage>
</organism>
<evidence type="ECO:0000313" key="5">
    <source>
        <dbReference type="Proteomes" id="UP000595038"/>
    </source>
</evidence>
<evidence type="ECO:0000313" key="2">
    <source>
        <dbReference type="EMBL" id="QPR72154.1"/>
    </source>
</evidence>
<sequence>MKSDLYVKATTFKIKAKKKFYHAKDKFRQTKETIRRGTKLDRTGPFFSSCIALIIIGCSWGTNAEWLVWLGAASLLSNVLLLFATFFRRNQKSI</sequence>